<feature type="compositionally biased region" description="Basic and acidic residues" evidence="1">
    <location>
        <begin position="660"/>
        <end position="674"/>
    </location>
</feature>
<name>A0A6J1DT12_MOMCH</name>
<keyword evidence="3" id="KW-1185">Reference proteome</keyword>
<dbReference type="Gene3D" id="3.40.50.1010">
    <property type="entry name" value="5'-nuclease"/>
    <property type="match status" value="1"/>
</dbReference>
<dbReference type="Proteomes" id="UP000504603">
    <property type="component" value="Unplaced"/>
</dbReference>
<dbReference type="InterPro" id="IPR021139">
    <property type="entry name" value="NYN"/>
</dbReference>
<reference evidence="4" key="1">
    <citation type="submission" date="2025-08" db="UniProtKB">
        <authorList>
            <consortium name="RefSeq"/>
        </authorList>
    </citation>
    <scope>IDENTIFICATION</scope>
    <source>
        <strain evidence="4">OHB3-1</strain>
    </source>
</reference>
<feature type="region of interest" description="Disordered" evidence="1">
    <location>
        <begin position="764"/>
        <end position="873"/>
    </location>
</feature>
<gene>
    <name evidence="4" type="primary">LOC111024116</name>
</gene>
<dbReference type="PROSITE" id="PS51644">
    <property type="entry name" value="HTH_OST"/>
    <property type="match status" value="1"/>
</dbReference>
<feature type="compositionally biased region" description="Polar residues" evidence="1">
    <location>
        <begin position="444"/>
        <end position="460"/>
    </location>
</feature>
<dbReference type="CDD" id="cd08824">
    <property type="entry name" value="LOTUS"/>
    <property type="match status" value="1"/>
</dbReference>
<protein>
    <submittedName>
        <fullName evidence="4">Uncharacterized protein LOC111024116</fullName>
    </submittedName>
</protein>
<dbReference type="InterPro" id="IPR025605">
    <property type="entry name" value="OST-HTH/LOTUS_dom"/>
</dbReference>
<evidence type="ECO:0000313" key="3">
    <source>
        <dbReference type="Proteomes" id="UP000504603"/>
    </source>
</evidence>
<feature type="region of interest" description="Disordered" evidence="1">
    <location>
        <begin position="354"/>
        <end position="374"/>
    </location>
</feature>
<feature type="domain" description="HTH OST-type" evidence="2">
    <location>
        <begin position="698"/>
        <end position="780"/>
    </location>
</feature>
<feature type="compositionally biased region" description="Acidic residues" evidence="1">
    <location>
        <begin position="849"/>
        <end position="858"/>
    </location>
</feature>
<accession>A0A6J1DT12</accession>
<feature type="region of interest" description="Disordered" evidence="1">
    <location>
        <begin position="652"/>
        <end position="685"/>
    </location>
</feature>
<dbReference type="CDD" id="cd10910">
    <property type="entry name" value="PIN_limkain_b1_N_like"/>
    <property type="match status" value="1"/>
</dbReference>
<feature type="compositionally biased region" description="Polar residues" evidence="1">
    <location>
        <begin position="764"/>
        <end position="774"/>
    </location>
</feature>
<feature type="region of interest" description="Disordered" evidence="1">
    <location>
        <begin position="444"/>
        <end position="474"/>
    </location>
</feature>
<dbReference type="KEGG" id="mcha:111024116"/>
<dbReference type="PANTHER" id="PTHR14379:SF6">
    <property type="entry name" value="EMB|CAB71880.1"/>
    <property type="match status" value="1"/>
</dbReference>
<organism evidence="3 4">
    <name type="scientific">Momordica charantia</name>
    <name type="common">Bitter gourd</name>
    <name type="synonym">Balsam pear</name>
    <dbReference type="NCBI Taxonomy" id="3673"/>
    <lineage>
        <taxon>Eukaryota</taxon>
        <taxon>Viridiplantae</taxon>
        <taxon>Streptophyta</taxon>
        <taxon>Embryophyta</taxon>
        <taxon>Tracheophyta</taxon>
        <taxon>Spermatophyta</taxon>
        <taxon>Magnoliopsida</taxon>
        <taxon>eudicotyledons</taxon>
        <taxon>Gunneridae</taxon>
        <taxon>Pentapetalae</taxon>
        <taxon>rosids</taxon>
        <taxon>fabids</taxon>
        <taxon>Cucurbitales</taxon>
        <taxon>Cucurbitaceae</taxon>
        <taxon>Momordiceae</taxon>
        <taxon>Momordica</taxon>
    </lineage>
</organism>
<dbReference type="InterPro" id="IPR041966">
    <property type="entry name" value="LOTUS-like"/>
</dbReference>
<dbReference type="GO" id="GO:0005777">
    <property type="term" value="C:peroxisome"/>
    <property type="evidence" value="ECO:0007669"/>
    <property type="project" value="InterPro"/>
</dbReference>
<feature type="region of interest" description="Disordered" evidence="1">
    <location>
        <begin position="402"/>
        <end position="422"/>
    </location>
</feature>
<evidence type="ECO:0000259" key="2">
    <source>
        <dbReference type="PROSITE" id="PS51644"/>
    </source>
</evidence>
<dbReference type="InterPro" id="IPR024768">
    <property type="entry name" value="Marf1"/>
</dbReference>
<evidence type="ECO:0000313" key="4">
    <source>
        <dbReference type="RefSeq" id="XP_022157415.1"/>
    </source>
</evidence>
<dbReference type="OrthoDB" id="549353at2759"/>
<feature type="compositionally biased region" description="Polar residues" evidence="1">
    <location>
        <begin position="788"/>
        <end position="797"/>
    </location>
</feature>
<dbReference type="Pfam" id="PF01936">
    <property type="entry name" value="NYN"/>
    <property type="match status" value="1"/>
</dbReference>
<dbReference type="RefSeq" id="XP_022157415.1">
    <property type="nucleotide sequence ID" value="XM_022301723.1"/>
</dbReference>
<dbReference type="AlphaFoldDB" id="A0A6J1DT12"/>
<feature type="compositionally biased region" description="Polar residues" evidence="1">
    <location>
        <begin position="354"/>
        <end position="367"/>
    </location>
</feature>
<proteinExistence type="predicted"/>
<sequence length="913" mass="101537">MRLFSLGTFSISSASFPPRALLLHFSQFSTAYSSTNYSFHSSSSSRRRDEESRNVKVSVWWDFENCNVPVGANVFKAAHLITAAVRANGIKGPVHITAFGDIFQLSRANQEALSSTGISLTHIPQGGKNSADRSFLLDLMYWVSQNPPPAHIFLISGDRDFANTLHRLRMNNYNVLLASPASAPSVLCSAASIMWHWNTLIRGENLVGKHLNQPPDGPYGSWYGHYNVPLEDPFRINEQPSSSRVDEVSEPSSDPNAHPISKTVIKQIRCIMKLYPKGIPITKLRSELRMSNISIKKFAQFLLSVPHIKLRTNSDGQCIVRLATPRAIEPFESSRGISGNDTEDQQPNVIAKLNNNGSSIEGTSVPEQNAEDRPMKVEQSSELGMSIGEAMEAKPSIVVEDSKQTSRVEGDSNMPSSIAQHSEGESGFFRRIWKRFLGSYEHNSSENGSHYISGKCSTSDDAPKPKTEGKSVKPMTQDVSLADRELLQKTAIVSSLYDNKSSSNPGLLGSIRKLFNFWRNDTNNGKVSEECYEQNPLRTHSGKHLLLSRNSFWQEMQSFMETPNGVELVSRSKTRLEMAQNLLEEGPSALKSLSNNDLLDFLELLISDKKWVEECPSETSPFKLTLPTAGKSSCTKPVHHSNGLTSIFLNKGSKRTLHGPQEHDSDSDSDKKNENIPQVGVSTSMTETKLLERTRTEILGDCQKLVDEILSEHPKGYNMGGFKRLFVEKYGYHLDFQKLGYQKLASLLQIIPGVTIASTNIVPTSKAPNVSNLETVLPSDPEKKSSHAAANSDNESSNPHRKDDDFESTWEELGPACTSCSRNEEESTSSEAVEATKKRPNFDYKPVVSEDELTESDGESCPTTTWRSTNEEESSLLQILDSWYSSKEENRRKDELENANETIDCSESSLKLF</sequence>
<feature type="compositionally biased region" description="Basic and acidic residues" evidence="1">
    <location>
        <begin position="461"/>
        <end position="471"/>
    </location>
</feature>
<dbReference type="GO" id="GO:0010468">
    <property type="term" value="P:regulation of gene expression"/>
    <property type="evidence" value="ECO:0007669"/>
    <property type="project" value="InterPro"/>
</dbReference>
<feature type="region of interest" description="Disordered" evidence="1">
    <location>
        <begin position="239"/>
        <end position="259"/>
    </location>
</feature>
<dbReference type="Gene3D" id="3.30.420.610">
    <property type="entry name" value="LOTUS domain-like"/>
    <property type="match status" value="1"/>
</dbReference>
<dbReference type="Pfam" id="PF12872">
    <property type="entry name" value="OST-HTH"/>
    <property type="match status" value="1"/>
</dbReference>
<dbReference type="GO" id="GO:0004540">
    <property type="term" value="F:RNA nuclease activity"/>
    <property type="evidence" value="ECO:0007669"/>
    <property type="project" value="InterPro"/>
</dbReference>
<evidence type="ECO:0000256" key="1">
    <source>
        <dbReference type="SAM" id="MobiDB-lite"/>
    </source>
</evidence>
<dbReference type="GeneID" id="111024116"/>
<dbReference type="PANTHER" id="PTHR14379">
    <property type="entry name" value="LIMKAIN B LKAP"/>
    <property type="match status" value="1"/>
</dbReference>